<sequence>MSTFDRQAMIERADREYDECVEKMRIKHKGDMFPIFGLLGFGIFCMSLGFILARSI</sequence>
<accession>A0AA94EJI0</accession>
<evidence type="ECO:0000313" key="3">
    <source>
        <dbReference type="Proteomes" id="UP000288002"/>
    </source>
</evidence>
<gene>
    <name evidence="2" type="ORF">A9HBioS_4791</name>
</gene>
<keyword evidence="1" id="KW-0472">Membrane</keyword>
<protein>
    <submittedName>
        <fullName evidence="2">Uncharacterized protein</fullName>
    </submittedName>
</protein>
<keyword evidence="1" id="KW-1133">Transmembrane helix</keyword>
<evidence type="ECO:0000256" key="1">
    <source>
        <dbReference type="SAM" id="Phobius"/>
    </source>
</evidence>
<dbReference type="EMBL" id="MKWS01000020">
    <property type="protein sequence ID" value="RVD75220.1"/>
    <property type="molecule type" value="Genomic_DNA"/>
</dbReference>
<dbReference type="AlphaFoldDB" id="A0AA94EJI0"/>
<proteinExistence type="predicted"/>
<organism evidence="2 3">
    <name type="scientific">Pseudomonas koreensis</name>
    <dbReference type="NCBI Taxonomy" id="198620"/>
    <lineage>
        <taxon>Bacteria</taxon>
        <taxon>Pseudomonadati</taxon>
        <taxon>Pseudomonadota</taxon>
        <taxon>Gammaproteobacteria</taxon>
        <taxon>Pseudomonadales</taxon>
        <taxon>Pseudomonadaceae</taxon>
        <taxon>Pseudomonas</taxon>
    </lineage>
</organism>
<feature type="transmembrane region" description="Helical" evidence="1">
    <location>
        <begin position="33"/>
        <end position="53"/>
    </location>
</feature>
<evidence type="ECO:0000313" key="2">
    <source>
        <dbReference type="EMBL" id="RVD75220.1"/>
    </source>
</evidence>
<keyword evidence="1" id="KW-0812">Transmembrane</keyword>
<dbReference type="Proteomes" id="UP000288002">
    <property type="component" value="Unassembled WGS sequence"/>
</dbReference>
<reference evidence="2 3" key="1">
    <citation type="submission" date="2016-10" db="EMBL/GenBank/DDBJ databases">
        <title>Search of new enzymes for the oxidation of sulfur compounds.</title>
        <authorList>
            <person name="Novo A."/>
            <person name="Moreira I.S."/>
            <person name="Castro P.M."/>
        </authorList>
    </citation>
    <scope>NUCLEOTIDE SEQUENCE [LARGE SCALE GENOMIC DNA]</scope>
    <source>
        <strain evidence="2 3">A9</strain>
    </source>
</reference>
<dbReference type="RefSeq" id="WP_164747907.1">
    <property type="nucleotide sequence ID" value="NZ_MKWS01000020.1"/>
</dbReference>
<name>A0AA94EJI0_9PSED</name>
<comment type="caution">
    <text evidence="2">The sequence shown here is derived from an EMBL/GenBank/DDBJ whole genome shotgun (WGS) entry which is preliminary data.</text>
</comment>